<organism evidence="4">
    <name type="scientific">marine metagenome</name>
    <dbReference type="NCBI Taxonomy" id="408172"/>
    <lineage>
        <taxon>unclassified sequences</taxon>
        <taxon>metagenomes</taxon>
        <taxon>ecological metagenomes</taxon>
    </lineage>
</organism>
<gene>
    <name evidence="4" type="ORF">METZ01_LOCUS62985</name>
</gene>
<dbReference type="InterPro" id="IPR038492">
    <property type="entry name" value="GBBH-like_N_sf"/>
</dbReference>
<sequence>MLKIKKKAKPEKILLGDEVYILWQDGEESHISFFDLRDACPCASCIDELSGEKTLDTESIPKDIHSLRSEYVGNYALRIYWSDSHDTGIFHFKMLRDFAKSRDFT</sequence>
<evidence type="ECO:0000256" key="1">
    <source>
        <dbReference type="ARBA" id="ARBA00022723"/>
    </source>
</evidence>
<feature type="domain" description="Gamma-butyrobetaine hydroxylase-like N-terminal" evidence="3">
    <location>
        <begin position="18"/>
        <end position="96"/>
    </location>
</feature>
<dbReference type="GO" id="GO:0046872">
    <property type="term" value="F:metal ion binding"/>
    <property type="evidence" value="ECO:0007669"/>
    <property type="project" value="UniProtKB-KW"/>
</dbReference>
<dbReference type="Pfam" id="PF06155">
    <property type="entry name" value="GBBH-like_N"/>
    <property type="match status" value="1"/>
</dbReference>
<evidence type="ECO:0000313" key="4">
    <source>
        <dbReference type="EMBL" id="SVA10131.1"/>
    </source>
</evidence>
<dbReference type="EMBL" id="UINC01003895">
    <property type="protein sequence ID" value="SVA10131.1"/>
    <property type="molecule type" value="Genomic_DNA"/>
</dbReference>
<dbReference type="InterPro" id="IPR010376">
    <property type="entry name" value="GBBH-like_N"/>
</dbReference>
<protein>
    <recommendedName>
        <fullName evidence="3">Gamma-butyrobetaine hydroxylase-like N-terminal domain-containing protein</fullName>
    </recommendedName>
</protein>
<reference evidence="4" key="1">
    <citation type="submission" date="2018-05" db="EMBL/GenBank/DDBJ databases">
        <authorList>
            <person name="Lanie J.A."/>
            <person name="Ng W.-L."/>
            <person name="Kazmierczak K.M."/>
            <person name="Andrzejewski T.M."/>
            <person name="Davidsen T.M."/>
            <person name="Wayne K.J."/>
            <person name="Tettelin H."/>
            <person name="Glass J.I."/>
            <person name="Rusch D."/>
            <person name="Podicherti R."/>
            <person name="Tsui H.-C.T."/>
            <person name="Winkler M.E."/>
        </authorList>
    </citation>
    <scope>NUCLEOTIDE SEQUENCE</scope>
</reference>
<keyword evidence="2" id="KW-0408">Iron</keyword>
<accession>A0A381T3J0</accession>
<evidence type="ECO:0000259" key="3">
    <source>
        <dbReference type="Pfam" id="PF06155"/>
    </source>
</evidence>
<name>A0A381T3J0_9ZZZZ</name>
<dbReference type="PANTHER" id="PTHR35303">
    <property type="entry name" value="OS02G0197800 PROTEIN"/>
    <property type="match status" value="1"/>
</dbReference>
<keyword evidence="1" id="KW-0479">Metal-binding</keyword>
<proteinExistence type="predicted"/>
<dbReference type="AlphaFoldDB" id="A0A381T3J0"/>
<dbReference type="Gene3D" id="3.30.2020.30">
    <property type="match status" value="1"/>
</dbReference>
<evidence type="ECO:0000256" key="2">
    <source>
        <dbReference type="ARBA" id="ARBA00023004"/>
    </source>
</evidence>